<dbReference type="SUPFAM" id="SSF50249">
    <property type="entry name" value="Nucleic acid-binding proteins"/>
    <property type="match status" value="1"/>
</dbReference>
<keyword evidence="4" id="KW-1185">Reference proteome</keyword>
<dbReference type="InterPro" id="IPR000424">
    <property type="entry name" value="Primosome_PriB/ssb"/>
</dbReference>
<accession>A0A235EI98</accession>
<dbReference type="OrthoDB" id="8813484at2"/>
<proteinExistence type="predicted"/>
<dbReference type="EMBL" id="NOIG01000011">
    <property type="protein sequence ID" value="OYD48719.1"/>
    <property type="molecule type" value="Genomic_DNA"/>
</dbReference>
<evidence type="ECO:0000256" key="2">
    <source>
        <dbReference type="PROSITE-ProRule" id="PRU00252"/>
    </source>
</evidence>
<evidence type="ECO:0000256" key="1">
    <source>
        <dbReference type="ARBA" id="ARBA00023125"/>
    </source>
</evidence>
<dbReference type="CDD" id="cd04496">
    <property type="entry name" value="SSB_OBF"/>
    <property type="match status" value="1"/>
</dbReference>
<keyword evidence="1 2" id="KW-0238">DNA-binding</keyword>
<evidence type="ECO:0000313" key="4">
    <source>
        <dbReference type="Proteomes" id="UP000215441"/>
    </source>
</evidence>
<dbReference type="Pfam" id="PF00436">
    <property type="entry name" value="SSB"/>
    <property type="match status" value="1"/>
</dbReference>
<dbReference type="PROSITE" id="PS50935">
    <property type="entry name" value="SSB"/>
    <property type="match status" value="1"/>
</dbReference>
<comment type="caution">
    <text evidence="3">The sequence shown here is derived from an EMBL/GenBank/DDBJ whole genome shotgun (WGS) entry which is preliminary data.</text>
</comment>
<reference evidence="3 4" key="1">
    <citation type="submission" date="2017-07" db="EMBL/GenBank/DDBJ databases">
        <title>Acidovorax KNDSW TSA 6 genome sequence and assembly.</title>
        <authorList>
            <person name="Mayilraj S."/>
        </authorList>
    </citation>
    <scope>NUCLEOTIDE SEQUENCE [LARGE SCALE GENOMIC DNA]</scope>
    <source>
        <strain evidence="3 4">KNDSW-TSA6</strain>
    </source>
</reference>
<dbReference type="GO" id="GO:0003697">
    <property type="term" value="F:single-stranded DNA binding"/>
    <property type="evidence" value="ECO:0007669"/>
    <property type="project" value="InterPro"/>
</dbReference>
<evidence type="ECO:0008006" key="5">
    <source>
        <dbReference type="Google" id="ProtNLM"/>
    </source>
</evidence>
<gene>
    <name evidence="3" type="ORF">CBY09_18020</name>
</gene>
<protein>
    <recommendedName>
        <fullName evidence="5">Single-stranded DNA-binding protein</fullName>
    </recommendedName>
</protein>
<organism evidence="3 4">
    <name type="scientific">Acidovorax kalamii</name>
    <dbReference type="NCBI Taxonomy" id="2004485"/>
    <lineage>
        <taxon>Bacteria</taxon>
        <taxon>Pseudomonadati</taxon>
        <taxon>Pseudomonadota</taxon>
        <taxon>Betaproteobacteria</taxon>
        <taxon>Burkholderiales</taxon>
        <taxon>Comamonadaceae</taxon>
        <taxon>Acidovorax</taxon>
    </lineage>
</organism>
<evidence type="ECO:0000313" key="3">
    <source>
        <dbReference type="EMBL" id="OYD48719.1"/>
    </source>
</evidence>
<dbReference type="Proteomes" id="UP000215441">
    <property type="component" value="Unassembled WGS sequence"/>
</dbReference>
<sequence>MSAPAWGMPMFDVLLSGRLRGGAQLRTASNGSPFATFRLAAASKTGESLLCSCVSFSQSVIDVVKELGDGDSLAVSGEAAISTWHGQDGVARLGLDVTAYAVLSAYHVGRKRAPAATAASRAGAQQ</sequence>
<name>A0A235EI98_9BURK</name>
<dbReference type="AlphaFoldDB" id="A0A235EI98"/>
<dbReference type="InterPro" id="IPR012340">
    <property type="entry name" value="NA-bd_OB-fold"/>
</dbReference>
<dbReference type="Gene3D" id="2.40.50.140">
    <property type="entry name" value="Nucleic acid-binding proteins"/>
    <property type="match status" value="1"/>
</dbReference>